<accession>A0A0C3CW45</accession>
<keyword evidence="2" id="KW-1133">Transmembrane helix</keyword>
<dbReference type="Proteomes" id="UP000054321">
    <property type="component" value="Unassembled WGS sequence"/>
</dbReference>
<reference evidence="3 4" key="1">
    <citation type="submission" date="2014-04" db="EMBL/GenBank/DDBJ databases">
        <authorList>
            <consortium name="DOE Joint Genome Institute"/>
            <person name="Kuo A."/>
            <person name="Martino E."/>
            <person name="Perotto S."/>
            <person name="Kohler A."/>
            <person name="Nagy L.G."/>
            <person name="Floudas D."/>
            <person name="Copeland A."/>
            <person name="Barry K.W."/>
            <person name="Cichocki N."/>
            <person name="Veneault-Fourrey C."/>
            <person name="LaButti K."/>
            <person name="Lindquist E.A."/>
            <person name="Lipzen A."/>
            <person name="Lundell T."/>
            <person name="Morin E."/>
            <person name="Murat C."/>
            <person name="Sun H."/>
            <person name="Tunlid A."/>
            <person name="Henrissat B."/>
            <person name="Grigoriev I.V."/>
            <person name="Hibbett D.S."/>
            <person name="Martin F."/>
            <person name="Nordberg H.P."/>
            <person name="Cantor M.N."/>
            <person name="Hua S.X."/>
        </authorList>
    </citation>
    <scope>NUCLEOTIDE SEQUENCE [LARGE SCALE GENOMIC DNA]</scope>
    <source>
        <strain evidence="3 4">Zn</strain>
    </source>
</reference>
<feature type="compositionally biased region" description="Basic and acidic residues" evidence="1">
    <location>
        <begin position="87"/>
        <end position="98"/>
    </location>
</feature>
<dbReference type="AlphaFoldDB" id="A0A0C3CW45"/>
<dbReference type="EMBL" id="KN832874">
    <property type="protein sequence ID" value="KIN03199.1"/>
    <property type="molecule type" value="Genomic_DNA"/>
</dbReference>
<dbReference type="HOGENOM" id="CLU_2085479_0_0_1"/>
<dbReference type="InParanoid" id="A0A0C3CW45"/>
<evidence type="ECO:0000256" key="1">
    <source>
        <dbReference type="SAM" id="MobiDB-lite"/>
    </source>
</evidence>
<evidence type="ECO:0000313" key="4">
    <source>
        <dbReference type="Proteomes" id="UP000054321"/>
    </source>
</evidence>
<evidence type="ECO:0000256" key="2">
    <source>
        <dbReference type="SAM" id="Phobius"/>
    </source>
</evidence>
<name>A0A0C3CW45_OIDMZ</name>
<evidence type="ECO:0000313" key="3">
    <source>
        <dbReference type="EMBL" id="KIN03199.1"/>
    </source>
</evidence>
<feature type="transmembrane region" description="Helical" evidence="2">
    <location>
        <begin position="56"/>
        <end position="81"/>
    </location>
</feature>
<proteinExistence type="predicted"/>
<gene>
    <name evidence="3" type="ORF">OIDMADRAFT_27643</name>
</gene>
<sequence>MSSVNDVSSINVDSSLALDCSSAGSAWLRSGWGAGWPEYSCNGYGNPKPPKKINTLSLGLGLSLGLVAFFLVLAYIISAVWRKRDAKSKGKEPPKYELGHPPVYTSAPDPETETRLV</sequence>
<keyword evidence="2" id="KW-0472">Membrane</keyword>
<keyword evidence="2" id="KW-0812">Transmembrane</keyword>
<protein>
    <submittedName>
        <fullName evidence="3">Uncharacterized protein</fullName>
    </submittedName>
</protein>
<organism evidence="3 4">
    <name type="scientific">Oidiodendron maius (strain Zn)</name>
    <dbReference type="NCBI Taxonomy" id="913774"/>
    <lineage>
        <taxon>Eukaryota</taxon>
        <taxon>Fungi</taxon>
        <taxon>Dikarya</taxon>
        <taxon>Ascomycota</taxon>
        <taxon>Pezizomycotina</taxon>
        <taxon>Leotiomycetes</taxon>
        <taxon>Leotiomycetes incertae sedis</taxon>
        <taxon>Myxotrichaceae</taxon>
        <taxon>Oidiodendron</taxon>
    </lineage>
</organism>
<feature type="region of interest" description="Disordered" evidence="1">
    <location>
        <begin position="83"/>
        <end position="117"/>
    </location>
</feature>
<keyword evidence="4" id="KW-1185">Reference proteome</keyword>
<reference evidence="4" key="2">
    <citation type="submission" date="2015-01" db="EMBL/GenBank/DDBJ databases">
        <title>Evolutionary Origins and Diversification of the Mycorrhizal Mutualists.</title>
        <authorList>
            <consortium name="DOE Joint Genome Institute"/>
            <consortium name="Mycorrhizal Genomics Consortium"/>
            <person name="Kohler A."/>
            <person name="Kuo A."/>
            <person name="Nagy L.G."/>
            <person name="Floudas D."/>
            <person name="Copeland A."/>
            <person name="Barry K.W."/>
            <person name="Cichocki N."/>
            <person name="Veneault-Fourrey C."/>
            <person name="LaButti K."/>
            <person name="Lindquist E.A."/>
            <person name="Lipzen A."/>
            <person name="Lundell T."/>
            <person name="Morin E."/>
            <person name="Murat C."/>
            <person name="Riley R."/>
            <person name="Ohm R."/>
            <person name="Sun H."/>
            <person name="Tunlid A."/>
            <person name="Henrissat B."/>
            <person name="Grigoriev I.V."/>
            <person name="Hibbett D.S."/>
            <person name="Martin F."/>
        </authorList>
    </citation>
    <scope>NUCLEOTIDE SEQUENCE [LARGE SCALE GENOMIC DNA]</scope>
    <source>
        <strain evidence="4">Zn</strain>
    </source>
</reference>